<dbReference type="GO" id="GO:0019903">
    <property type="term" value="F:protein phosphatase binding"/>
    <property type="evidence" value="ECO:0007669"/>
    <property type="project" value="InterPro"/>
</dbReference>
<dbReference type="OMA" id="EELNHYS"/>
<dbReference type="PANTHER" id="PTHR12634:SF8">
    <property type="entry name" value="FIERY MOUNTAIN, ISOFORM D"/>
    <property type="match status" value="1"/>
</dbReference>
<feature type="region of interest" description="Disordered" evidence="3">
    <location>
        <begin position="460"/>
        <end position="526"/>
    </location>
</feature>
<name>A0A1D3JLM0_PLAMA</name>
<feature type="compositionally biased region" description="Basic and acidic residues" evidence="3">
    <location>
        <begin position="478"/>
        <end position="488"/>
    </location>
</feature>
<evidence type="ECO:0000256" key="1">
    <source>
        <dbReference type="ARBA" id="ARBA00006180"/>
    </source>
</evidence>
<feature type="region of interest" description="Disordered" evidence="3">
    <location>
        <begin position="1058"/>
        <end position="1103"/>
    </location>
</feature>
<dbReference type="KEGG" id="pmal:PMUG01_05035600"/>
<keyword evidence="2" id="KW-0131">Cell cycle</keyword>
<evidence type="ECO:0000313" key="4">
    <source>
        <dbReference type="EMBL" id="SBT87494.1"/>
    </source>
</evidence>
<dbReference type="PANTHER" id="PTHR12634">
    <property type="entry name" value="SIT4 YEAST -ASSOCIATING PROTEIN-RELATED"/>
    <property type="match status" value="1"/>
</dbReference>
<dbReference type="Pfam" id="PF04499">
    <property type="entry name" value="SAPS"/>
    <property type="match status" value="1"/>
</dbReference>
<dbReference type="Proteomes" id="UP000219813">
    <property type="component" value="Chromosome 5"/>
</dbReference>
<sequence length="1291" mass="149454">MDSGIFWKFPCEEGAFDMSKYVEANDLESILNYEGVIQEIKAENYELLNFLGREENLKKMLSYIIEESDEKNNYDKSYKFPYKCHQIISLENKLISDAIVYNNNLMKYFWNFILNKNQLNEVLAGYFSRCAIAIYNKNTKEIVNFLKKKKDLYLKGFLYHFYSRNITELFKVLLFVKIPYLCIFDNKDIIFLILSNLNGNFSDNIYITSDREDNITCLIRDIFVRKSEIYYFNYFLIDLSSQLSFSYLIKCVFSECPYTISAAITIISDLLHYTVLAKSYSNIDFYECMEIYNKEEEMKKNELRDVMDSDQCKTDKAIQNNNKKKKRKSNKMIEEEENTYTSKAYISCIQNNINDGISSTKNSDSSTPNDAFIRKVAPHDNRFEKEKREIIEKSELEKEDNINNKEKHLAHVSKKIKEEKSSRGVAMGLALGPETGQMGHADQVGQAEQVGYIAYVGLNEGSSPDNINEEDGSNTSEKMNEPKEEIKKNAGLGNQPIDIEKGSSDGCAAYDDQNEGETNNNKKGEKDDFYRTVNNICMNCGASNNVHSSACTCTAGCTAGHTSICNLDNPIERKEKNTAFDPHKDDDPNDVNNNYHDGSCSSALLNNNRSITEEGNKHSEHESWAIFNNCANQNNNRGINFKETKNEKSSEMDNCFSCESELSSSDYSDDENLEHLTKIRFEDVLNRMRKIASNKVYVNQEGMPNVERCKGGDEKSDEWSSERSGEWRGEFSREFNGERNERFRRGERNGINETVERGGRGGIVKERMNSEDIFGIESNGCASSMMLNEQMKEDTFHIFQKEEGDVNIPLSKWVECLENCSFIDICFYNYIKDIMKLYVKNINKNKDKNVLGFTTLEIIQLIKTLIKTKSKNILTEIIDEGFFDISIDIFFKYKWNNLLHISVCDLLQTIIFKENEYSYLLYYILALTTFLPKCLRYFDAVRRCRNIKNKKFESIIDCGYKAHLLHICQILSNKSLEIKWLSNFLVTVSGWNDIIIDELNHYSLYFNDVNYNDEKKEEVLDRNDIITNDMCCTNGNDNFTLVNTNVATNNNITAEEEERGIQFSIENSGENRGGNNRDNNRENNRDNNRENNRDSNMEHSRDINMEHSRDINMEHNRDINMEHNRDNNFGSYSNVIDILFDENKNEYNKYLNDCYKNTSDYSLPSNSSLNRDSNGTTNCNGISGTNNGSNGNTNCSINSDSGNNTNRENAHNIMDNYNKEVEAQFDGNNFDISNYQNNYDDNFHKYDDFYDNNIQNKIINFPNDSNNYAFDDHMNEEEDSHFDDMQNGNNY</sequence>
<evidence type="ECO:0000313" key="5">
    <source>
        <dbReference type="Proteomes" id="UP000219813"/>
    </source>
</evidence>
<proteinExistence type="inferred from homology"/>
<evidence type="ECO:0000256" key="3">
    <source>
        <dbReference type="SAM" id="MobiDB-lite"/>
    </source>
</evidence>
<dbReference type="InterPro" id="IPR007587">
    <property type="entry name" value="SAPS"/>
</dbReference>
<comment type="similarity">
    <text evidence="1">Belongs to the SAPS family.</text>
</comment>
<gene>
    <name evidence="4" type="primary">PmUG01_05035600</name>
    <name evidence="4" type="ORF">PMUG01_05035600</name>
</gene>
<accession>A0A1D3JLM0</accession>
<dbReference type="EMBL" id="LT594626">
    <property type="protein sequence ID" value="SBT87494.1"/>
    <property type="molecule type" value="Genomic_DNA"/>
</dbReference>
<evidence type="ECO:0000256" key="2">
    <source>
        <dbReference type="ARBA" id="ARBA00023306"/>
    </source>
</evidence>
<evidence type="ECO:0008006" key="6">
    <source>
        <dbReference type="Google" id="ProtNLM"/>
    </source>
</evidence>
<reference evidence="4 5" key="1">
    <citation type="submission" date="2016-06" db="EMBL/GenBank/DDBJ databases">
        <authorList>
            <consortium name="Pathogen Informatics"/>
        </authorList>
    </citation>
    <scope>NUCLEOTIDE SEQUENCE [LARGE SCALE GENOMIC DNA]</scope>
</reference>
<feature type="compositionally biased region" description="Low complexity" evidence="3">
    <location>
        <begin position="1180"/>
        <end position="1199"/>
    </location>
</feature>
<protein>
    <recommendedName>
        <fullName evidence="6">Protein SOC1</fullName>
    </recommendedName>
</protein>
<feature type="compositionally biased region" description="Low complexity" evidence="3">
    <location>
        <begin position="1067"/>
        <end position="1077"/>
    </location>
</feature>
<dbReference type="OrthoDB" id="295029at2759"/>
<dbReference type="VEuPathDB" id="PlasmoDB:PmUG01_05035600"/>
<feature type="region of interest" description="Disordered" evidence="3">
    <location>
        <begin position="1180"/>
        <end position="1210"/>
    </location>
</feature>
<keyword evidence="5" id="KW-1185">Reference proteome</keyword>
<dbReference type="RefSeq" id="XP_028860503.1">
    <property type="nucleotide sequence ID" value="XM_029003570.1"/>
</dbReference>
<dbReference type="GO" id="GO:0019888">
    <property type="term" value="F:protein phosphatase regulator activity"/>
    <property type="evidence" value="ECO:0007669"/>
    <property type="project" value="TreeGrafter"/>
</dbReference>
<dbReference type="GeneID" id="39867399"/>
<organism evidence="4 5">
    <name type="scientific">Plasmodium malariae</name>
    <dbReference type="NCBI Taxonomy" id="5858"/>
    <lineage>
        <taxon>Eukaryota</taxon>
        <taxon>Sar</taxon>
        <taxon>Alveolata</taxon>
        <taxon>Apicomplexa</taxon>
        <taxon>Aconoidasida</taxon>
        <taxon>Haemosporida</taxon>
        <taxon>Plasmodiidae</taxon>
        <taxon>Plasmodium</taxon>
        <taxon>Plasmodium (Plasmodium)</taxon>
    </lineage>
</organism>
<feature type="compositionally biased region" description="Basic and acidic residues" evidence="3">
    <location>
        <begin position="1078"/>
        <end position="1103"/>
    </location>
</feature>